<dbReference type="Proteomes" id="UP001215598">
    <property type="component" value="Unassembled WGS sequence"/>
</dbReference>
<name>A0AAD7JCY0_9AGAR</name>
<dbReference type="AlphaFoldDB" id="A0AAD7JCY0"/>
<gene>
    <name evidence="2" type="ORF">B0H16DRAFT_1456708</name>
</gene>
<feature type="compositionally biased region" description="Basic and acidic residues" evidence="1">
    <location>
        <begin position="185"/>
        <end position="198"/>
    </location>
</feature>
<proteinExistence type="predicted"/>
<comment type="caution">
    <text evidence="2">The sequence shown here is derived from an EMBL/GenBank/DDBJ whole genome shotgun (WGS) entry which is preliminary data.</text>
</comment>
<organism evidence="2 3">
    <name type="scientific">Mycena metata</name>
    <dbReference type="NCBI Taxonomy" id="1033252"/>
    <lineage>
        <taxon>Eukaryota</taxon>
        <taxon>Fungi</taxon>
        <taxon>Dikarya</taxon>
        <taxon>Basidiomycota</taxon>
        <taxon>Agaricomycotina</taxon>
        <taxon>Agaricomycetes</taxon>
        <taxon>Agaricomycetidae</taxon>
        <taxon>Agaricales</taxon>
        <taxon>Marasmiineae</taxon>
        <taxon>Mycenaceae</taxon>
        <taxon>Mycena</taxon>
    </lineage>
</organism>
<sequence length="250" mass="28545">MNIIAEDLVKPEGLKDYGMDGMGHGAMLYSRELHSWTYVWFKALLMGGIDVRRLRDPLGIGASERAYEPSINYAKKKKILNRTDNVEPEPDYLRPKSTTQGTIRRVLGHQNDEINVPQAKYNNGKLEGRDTEMPEIEIFGGIGGWNTRMGYVSINRRKSESSLCGGAMLKHTSESGFQEVRFIDERSRGEVEPENLGRRDRHKASSKGGGKETKCCRRRENVRVRGNDEGRERERRRTNIRRKGSCRSSK</sequence>
<evidence type="ECO:0000313" key="2">
    <source>
        <dbReference type="EMBL" id="KAJ7759999.1"/>
    </source>
</evidence>
<protein>
    <submittedName>
        <fullName evidence="2">Uncharacterized protein</fullName>
    </submittedName>
</protein>
<accession>A0AAD7JCY0</accession>
<evidence type="ECO:0000313" key="3">
    <source>
        <dbReference type="Proteomes" id="UP001215598"/>
    </source>
</evidence>
<dbReference type="EMBL" id="JARKIB010000038">
    <property type="protein sequence ID" value="KAJ7759999.1"/>
    <property type="molecule type" value="Genomic_DNA"/>
</dbReference>
<feature type="compositionally biased region" description="Basic residues" evidence="1">
    <location>
        <begin position="238"/>
        <end position="250"/>
    </location>
</feature>
<feature type="compositionally biased region" description="Basic and acidic residues" evidence="1">
    <location>
        <begin position="209"/>
        <end position="237"/>
    </location>
</feature>
<evidence type="ECO:0000256" key="1">
    <source>
        <dbReference type="SAM" id="MobiDB-lite"/>
    </source>
</evidence>
<keyword evidence="3" id="KW-1185">Reference proteome</keyword>
<reference evidence="2" key="1">
    <citation type="submission" date="2023-03" db="EMBL/GenBank/DDBJ databases">
        <title>Massive genome expansion in bonnet fungi (Mycena s.s.) driven by repeated elements and novel gene families across ecological guilds.</title>
        <authorList>
            <consortium name="Lawrence Berkeley National Laboratory"/>
            <person name="Harder C.B."/>
            <person name="Miyauchi S."/>
            <person name="Viragh M."/>
            <person name="Kuo A."/>
            <person name="Thoen E."/>
            <person name="Andreopoulos B."/>
            <person name="Lu D."/>
            <person name="Skrede I."/>
            <person name="Drula E."/>
            <person name="Henrissat B."/>
            <person name="Morin E."/>
            <person name="Kohler A."/>
            <person name="Barry K."/>
            <person name="LaButti K."/>
            <person name="Morin E."/>
            <person name="Salamov A."/>
            <person name="Lipzen A."/>
            <person name="Mereny Z."/>
            <person name="Hegedus B."/>
            <person name="Baldrian P."/>
            <person name="Stursova M."/>
            <person name="Weitz H."/>
            <person name="Taylor A."/>
            <person name="Grigoriev I.V."/>
            <person name="Nagy L.G."/>
            <person name="Martin F."/>
            <person name="Kauserud H."/>
        </authorList>
    </citation>
    <scope>NUCLEOTIDE SEQUENCE</scope>
    <source>
        <strain evidence="2">CBHHK182m</strain>
    </source>
</reference>
<feature type="region of interest" description="Disordered" evidence="1">
    <location>
        <begin position="185"/>
        <end position="250"/>
    </location>
</feature>